<dbReference type="AlphaFoldDB" id="A0A2K4AEU1"/>
<protein>
    <submittedName>
        <fullName evidence="2 4">50S ribosomal protein L7AE</fullName>
    </submittedName>
    <submittedName>
        <fullName evidence="3">Ribosomal L7Ae/L30e/S12e/Gadd45 family protein</fullName>
    </submittedName>
</protein>
<dbReference type="SUPFAM" id="SSF55315">
    <property type="entry name" value="L30e-like"/>
    <property type="match status" value="1"/>
</dbReference>
<evidence type="ECO:0000313" key="5">
    <source>
        <dbReference type="Proteomes" id="UP000044616"/>
    </source>
</evidence>
<reference evidence="3 7" key="3">
    <citation type="submission" date="2020-10" db="EMBL/GenBank/DDBJ databases">
        <title>Phenotypic and genomic profiling of Staphylococcus argenteus in Canada and the United States and recommendations for clinical result reporting.</title>
        <authorList>
            <person name="Eshaghi A."/>
            <person name="Bommersbach C."/>
            <person name="Zitterman S."/>
            <person name="Burnham C.-A.D."/>
            <person name="Patel R."/>
            <person name="Schuetz A.N."/>
            <person name="Patel S.N."/>
            <person name="Kus J.V."/>
        </authorList>
    </citation>
    <scope>NUCLEOTIDE SEQUENCE [LARGE SCALE GENOMIC DNA]</scope>
    <source>
        <strain evidence="3 7">DSM 28300</strain>
    </source>
</reference>
<reference evidence="4 6" key="2">
    <citation type="submission" date="2017-08" db="EMBL/GenBank/DDBJ databases">
        <title>Draft genome sequences of 64 type strains of genus Staph aureus.</title>
        <authorList>
            <person name="Cole K."/>
            <person name="Golubchik T."/>
            <person name="Russell J."/>
            <person name="Foster D."/>
            <person name="Llewelyn M."/>
            <person name="Wilson D."/>
            <person name="Crook D."/>
            <person name="Paul J."/>
        </authorList>
    </citation>
    <scope>NUCLEOTIDE SEQUENCE [LARGE SCALE GENOMIC DNA]</scope>
    <source>
        <strain evidence="4 6">DSM 28300</strain>
    </source>
</reference>
<dbReference type="Gene3D" id="3.30.1330.30">
    <property type="match status" value="1"/>
</dbReference>
<feature type="domain" description="Ribosomal protein eL8/eL30/eS12/Gadd45" evidence="1">
    <location>
        <begin position="10"/>
        <end position="81"/>
    </location>
</feature>
<dbReference type="EMBL" id="JADAMT010000018">
    <property type="protein sequence ID" value="MBE2129644.1"/>
    <property type="molecule type" value="Genomic_DNA"/>
</dbReference>
<dbReference type="Proteomes" id="UP000596960">
    <property type="component" value="Unassembled WGS sequence"/>
</dbReference>
<dbReference type="EMBL" id="PPQS01000048">
    <property type="protein sequence ID" value="PNZ48517.1"/>
    <property type="molecule type" value="Genomic_DNA"/>
</dbReference>
<evidence type="ECO:0000313" key="6">
    <source>
        <dbReference type="Proteomes" id="UP000236395"/>
    </source>
</evidence>
<evidence type="ECO:0000259" key="1">
    <source>
        <dbReference type="Pfam" id="PF01248"/>
    </source>
</evidence>
<evidence type="ECO:0000313" key="3">
    <source>
        <dbReference type="EMBL" id="MBE2129644.1"/>
    </source>
</evidence>
<proteinExistence type="predicted"/>
<keyword evidence="4" id="KW-0689">Ribosomal protein</keyword>
<gene>
    <name evidence="2" type="primary">rplGB</name>
    <name evidence="4" type="ORF">CD116_12325</name>
    <name evidence="2" type="ORF">ERS140147_01022</name>
    <name evidence="3" type="ORF">ILQ21_11360</name>
</gene>
<keyword evidence="4" id="KW-0687">Ribonucleoprotein</keyword>
<evidence type="ECO:0000313" key="2">
    <source>
        <dbReference type="EMBL" id="CDR27905.1"/>
    </source>
</evidence>
<dbReference type="InterPro" id="IPR004038">
    <property type="entry name" value="Ribosomal_eL8/eL30/eS12/Gad45"/>
</dbReference>
<organism evidence="4 6">
    <name type="scientific">Staphylococcus schweitzeri</name>
    <dbReference type="NCBI Taxonomy" id="1654388"/>
    <lineage>
        <taxon>Bacteria</taxon>
        <taxon>Bacillati</taxon>
        <taxon>Bacillota</taxon>
        <taxon>Bacilli</taxon>
        <taxon>Bacillales</taxon>
        <taxon>Staphylococcaceae</taxon>
        <taxon>Staphylococcus</taxon>
    </lineage>
</organism>
<dbReference type="Pfam" id="PF01248">
    <property type="entry name" value="Ribosomal_L7Ae"/>
    <property type="match status" value="1"/>
</dbReference>
<reference evidence="2 5" key="1">
    <citation type="submission" date="2014-05" db="EMBL/GenBank/DDBJ databases">
        <authorList>
            <person name="Aslett A.Martin."/>
            <person name="De Silva Nishadi"/>
        </authorList>
    </citation>
    <scope>NUCLEOTIDE SEQUENCE [LARGE SCALE GENOMIC DNA]</scope>
</reference>
<dbReference type="RefSeq" id="WP_047449898.1">
    <property type="nucleotide sequence ID" value="NZ_CBCSFW010000013.1"/>
</dbReference>
<accession>A0A2K4AEU1</accession>
<dbReference type="Proteomes" id="UP000236395">
    <property type="component" value="Unassembled WGS sequence"/>
</dbReference>
<sequence length="84" mass="9498">MSKEKVARFNKQHFVVGLKETLKALKKDQVTSLIIAKDVEVYLMTRVLSQINQKNIPVSFFESKYALGKYVGINVNATIVALLK</sequence>
<accession>A0A077W0D3</accession>
<dbReference type="InterPro" id="IPR029064">
    <property type="entry name" value="Ribosomal_eL30-like_sf"/>
</dbReference>
<dbReference type="GeneID" id="98344878"/>
<keyword evidence="7" id="KW-1185">Reference proteome</keyword>
<dbReference type="Proteomes" id="UP000044616">
    <property type="component" value="Unassembled WGS sequence"/>
</dbReference>
<evidence type="ECO:0000313" key="7">
    <source>
        <dbReference type="Proteomes" id="UP000596960"/>
    </source>
</evidence>
<dbReference type="NCBIfam" id="NF010123">
    <property type="entry name" value="PRK13600.1"/>
    <property type="match status" value="1"/>
</dbReference>
<dbReference type="GO" id="GO:0005840">
    <property type="term" value="C:ribosome"/>
    <property type="evidence" value="ECO:0007669"/>
    <property type="project" value="UniProtKB-KW"/>
</dbReference>
<name>A0A2K4AEU1_9STAP</name>
<dbReference type="EMBL" id="CCEH01000007">
    <property type="protein sequence ID" value="CDR27905.1"/>
    <property type="molecule type" value="Genomic_DNA"/>
</dbReference>
<evidence type="ECO:0000313" key="4">
    <source>
        <dbReference type="EMBL" id="PNZ48517.1"/>
    </source>
</evidence>